<dbReference type="RefSeq" id="XP_043168116.1">
    <property type="nucleotide sequence ID" value="XM_043312181.1"/>
</dbReference>
<evidence type="ECO:0000313" key="2">
    <source>
        <dbReference type="EMBL" id="CAG5156773.1"/>
    </source>
</evidence>
<name>A0A8J2MZ98_9PLEO</name>
<feature type="region of interest" description="Disordered" evidence="1">
    <location>
        <begin position="299"/>
        <end position="339"/>
    </location>
</feature>
<dbReference type="GeneID" id="67016248"/>
<organism evidence="2 3">
    <name type="scientific">Alternaria atra</name>
    <dbReference type="NCBI Taxonomy" id="119953"/>
    <lineage>
        <taxon>Eukaryota</taxon>
        <taxon>Fungi</taxon>
        <taxon>Dikarya</taxon>
        <taxon>Ascomycota</taxon>
        <taxon>Pezizomycotina</taxon>
        <taxon>Dothideomycetes</taxon>
        <taxon>Pleosporomycetidae</taxon>
        <taxon>Pleosporales</taxon>
        <taxon>Pleosporineae</taxon>
        <taxon>Pleosporaceae</taxon>
        <taxon>Alternaria</taxon>
        <taxon>Alternaria sect. Ulocladioides</taxon>
    </lineage>
</organism>
<feature type="compositionally biased region" description="Low complexity" evidence="1">
    <location>
        <begin position="234"/>
        <end position="252"/>
    </location>
</feature>
<keyword evidence="3" id="KW-1185">Reference proteome</keyword>
<dbReference type="OrthoDB" id="10600686at2759"/>
<dbReference type="EMBL" id="CAJRGZ010000017">
    <property type="protein sequence ID" value="CAG5156773.1"/>
    <property type="molecule type" value="Genomic_DNA"/>
</dbReference>
<comment type="caution">
    <text evidence="2">The sequence shown here is derived from an EMBL/GenBank/DDBJ whole genome shotgun (WGS) entry which is preliminary data.</text>
</comment>
<feature type="compositionally biased region" description="Polar residues" evidence="1">
    <location>
        <begin position="85"/>
        <end position="103"/>
    </location>
</feature>
<proteinExistence type="predicted"/>
<gene>
    <name evidence="2" type="ORF">ALTATR162_LOCUS4567</name>
</gene>
<feature type="compositionally biased region" description="Basic and acidic residues" evidence="1">
    <location>
        <begin position="315"/>
        <end position="328"/>
    </location>
</feature>
<feature type="region of interest" description="Disordered" evidence="1">
    <location>
        <begin position="85"/>
        <end position="114"/>
    </location>
</feature>
<protein>
    <submittedName>
        <fullName evidence="2">Uncharacterized protein</fullName>
    </submittedName>
</protein>
<reference evidence="2" key="1">
    <citation type="submission" date="2021-05" db="EMBL/GenBank/DDBJ databases">
        <authorList>
            <person name="Stam R."/>
        </authorList>
    </citation>
    <scope>NUCLEOTIDE SEQUENCE</scope>
    <source>
        <strain evidence="2">CS162</strain>
    </source>
</reference>
<evidence type="ECO:0000313" key="3">
    <source>
        <dbReference type="Proteomes" id="UP000676310"/>
    </source>
</evidence>
<feature type="compositionally biased region" description="Low complexity" evidence="1">
    <location>
        <begin position="301"/>
        <end position="312"/>
    </location>
</feature>
<dbReference type="Proteomes" id="UP000676310">
    <property type="component" value="Unassembled WGS sequence"/>
</dbReference>
<evidence type="ECO:0000256" key="1">
    <source>
        <dbReference type="SAM" id="MobiDB-lite"/>
    </source>
</evidence>
<feature type="compositionally biased region" description="Polar residues" evidence="1">
    <location>
        <begin position="270"/>
        <end position="284"/>
    </location>
</feature>
<dbReference type="AlphaFoldDB" id="A0A8J2MZ98"/>
<accession>A0A8J2MZ98</accession>
<sequence length="400" mass="44415">MEYLDLTGSNIDHSMSESATLDVAWSGSCYSYVHVEHGDAGTSGESSREAGSLYDAEQRWPEYQGHENNLHANQLAYPQSLTSANDLQSEAAPSSVANNQNEHQPQRPEPDYFVQPYPISTLDAGSNGNDLEFQYDALAAFDNQELLVTQDSAPYYAQQDYPRHVFGDDIRRLYSTYTHGDNDGISAHQQPTGGDGDGPWSTVNQQDNRREYLERRTNHLVEVINTPHTRDTPSASDRTSNSGSSSGDGRNGQQWGGASEATIRPDGPEQSHQTCYPNNLRNPLHSQYQDEFSRFQNRAVTQTGSTSLSGQTDLPIREPTRTDRRHPTPESVAPTSSSLALSDLKEREGHLTPPDVHQSIVFKQTLLLSTPMDSYVPRPRQASIPIRVASTRPRSDQRTP</sequence>
<feature type="region of interest" description="Disordered" evidence="1">
    <location>
        <begin position="373"/>
        <end position="400"/>
    </location>
</feature>
<feature type="region of interest" description="Disordered" evidence="1">
    <location>
        <begin position="221"/>
        <end position="284"/>
    </location>
</feature>
<feature type="region of interest" description="Disordered" evidence="1">
    <location>
        <begin position="181"/>
        <end position="204"/>
    </location>
</feature>